<keyword evidence="4" id="KW-1185">Reference proteome</keyword>
<gene>
    <name evidence="3" type="ORF">AAG747_12440</name>
</gene>
<evidence type="ECO:0000313" key="4">
    <source>
        <dbReference type="Proteomes" id="UP001403385"/>
    </source>
</evidence>
<dbReference type="Pfam" id="PF13568">
    <property type="entry name" value="OMP_b-brl_2"/>
    <property type="match status" value="1"/>
</dbReference>
<feature type="domain" description="Outer membrane protein beta-barrel" evidence="2">
    <location>
        <begin position="24"/>
        <end position="185"/>
    </location>
</feature>
<sequence length="218" mass="24044">MKKTLLTVAVTLFAMVLAHAQVSGGLKAGLNVNTLNNYDHKLSAFYNVDIDYKLGYHVGIYANVNIIDKISLQPEVLYSTQGVKSVYATYEAGYKEKLHLDYLNIPVLVRFNVSPVINVYAGPQLGIILRAHRKQEAFDGSNEYEAKYNIKRGMENVDWGLAVGLGVKLPVGFNASLRYNLGLTKALITSKEQNSDSVTNGVFQFSIGYKLFGGCGCY</sequence>
<evidence type="ECO:0000313" key="3">
    <source>
        <dbReference type="EMBL" id="MEN7548724.1"/>
    </source>
</evidence>
<feature type="signal peptide" evidence="1">
    <location>
        <begin position="1"/>
        <end position="20"/>
    </location>
</feature>
<name>A0AAW9S6Z6_9BACT</name>
<dbReference type="RefSeq" id="WP_346821501.1">
    <property type="nucleotide sequence ID" value="NZ_JBDKWZ010000006.1"/>
</dbReference>
<evidence type="ECO:0000256" key="1">
    <source>
        <dbReference type="SAM" id="SignalP"/>
    </source>
</evidence>
<comment type="caution">
    <text evidence="3">The sequence shown here is derived from an EMBL/GenBank/DDBJ whole genome shotgun (WGS) entry which is preliminary data.</text>
</comment>
<dbReference type="InterPro" id="IPR025665">
    <property type="entry name" value="Beta-barrel_OMP_2"/>
</dbReference>
<accession>A0AAW9S6Z6</accession>
<feature type="chain" id="PRO_5043510982" evidence="1">
    <location>
        <begin position="21"/>
        <end position="218"/>
    </location>
</feature>
<proteinExistence type="predicted"/>
<organism evidence="3 4">
    <name type="scientific">Rapidithrix thailandica</name>
    <dbReference type="NCBI Taxonomy" id="413964"/>
    <lineage>
        <taxon>Bacteria</taxon>
        <taxon>Pseudomonadati</taxon>
        <taxon>Bacteroidota</taxon>
        <taxon>Cytophagia</taxon>
        <taxon>Cytophagales</taxon>
        <taxon>Flammeovirgaceae</taxon>
        <taxon>Rapidithrix</taxon>
    </lineage>
</organism>
<keyword evidence="1" id="KW-0732">Signal</keyword>
<evidence type="ECO:0000259" key="2">
    <source>
        <dbReference type="Pfam" id="PF13568"/>
    </source>
</evidence>
<dbReference type="Proteomes" id="UP001403385">
    <property type="component" value="Unassembled WGS sequence"/>
</dbReference>
<protein>
    <submittedName>
        <fullName evidence="3">Porin family protein</fullName>
    </submittedName>
</protein>
<reference evidence="3 4" key="1">
    <citation type="submission" date="2024-04" db="EMBL/GenBank/DDBJ databases">
        <title>Novel genus in family Flammeovirgaceae.</title>
        <authorList>
            <person name="Nguyen T.H."/>
            <person name="Vuong T.Q."/>
            <person name="Le H."/>
            <person name="Kim S.-G."/>
        </authorList>
    </citation>
    <scope>NUCLEOTIDE SEQUENCE [LARGE SCALE GENOMIC DNA]</scope>
    <source>
        <strain evidence="3 4">JCM 23209</strain>
    </source>
</reference>
<dbReference type="AlphaFoldDB" id="A0AAW9S6Z6"/>
<dbReference type="EMBL" id="JBDKWZ010000006">
    <property type="protein sequence ID" value="MEN7548724.1"/>
    <property type="molecule type" value="Genomic_DNA"/>
</dbReference>